<reference evidence="4" key="1">
    <citation type="journal article" date="2019" name="Int. J. Syst. Evol. Microbiol.">
        <title>The Global Catalogue of Microorganisms (GCM) 10K type strain sequencing project: providing services to taxonomists for standard genome sequencing and annotation.</title>
        <authorList>
            <consortium name="The Broad Institute Genomics Platform"/>
            <consortium name="The Broad Institute Genome Sequencing Center for Infectious Disease"/>
            <person name="Wu L."/>
            <person name="Ma J."/>
        </authorList>
    </citation>
    <scope>NUCLEOTIDE SEQUENCE [LARGE SCALE GENOMIC DNA]</scope>
    <source>
        <strain evidence="4">CECT 7798</strain>
    </source>
</reference>
<feature type="repeat" description="TPR" evidence="1">
    <location>
        <begin position="188"/>
        <end position="221"/>
    </location>
</feature>
<protein>
    <recommendedName>
        <fullName evidence="5">Tetratricopeptide repeat protein</fullName>
    </recommendedName>
</protein>
<keyword evidence="1" id="KW-0802">TPR repeat</keyword>
<keyword evidence="2" id="KW-0472">Membrane</keyword>
<dbReference type="Proteomes" id="UP001595735">
    <property type="component" value="Unassembled WGS sequence"/>
</dbReference>
<comment type="caution">
    <text evidence="3">The sequence shown here is derived from an EMBL/GenBank/DDBJ whole genome shotgun (WGS) entry which is preliminary data.</text>
</comment>
<evidence type="ECO:0000313" key="4">
    <source>
        <dbReference type="Proteomes" id="UP001595735"/>
    </source>
</evidence>
<evidence type="ECO:0000256" key="1">
    <source>
        <dbReference type="PROSITE-ProRule" id="PRU00339"/>
    </source>
</evidence>
<feature type="transmembrane region" description="Helical" evidence="2">
    <location>
        <begin position="290"/>
        <end position="310"/>
    </location>
</feature>
<dbReference type="PROSITE" id="PS50005">
    <property type="entry name" value="TPR"/>
    <property type="match status" value="1"/>
</dbReference>
<dbReference type="SUPFAM" id="SSF46894">
    <property type="entry name" value="C-terminal effector domain of the bipartite response regulators"/>
    <property type="match status" value="1"/>
</dbReference>
<dbReference type="Gene3D" id="1.25.40.10">
    <property type="entry name" value="Tetratricopeptide repeat domain"/>
    <property type="match status" value="2"/>
</dbReference>
<gene>
    <name evidence="3" type="ORF">ACFONJ_12590</name>
</gene>
<keyword evidence="4" id="KW-1185">Reference proteome</keyword>
<name>A0ABV7XX78_9FLAO</name>
<proteinExistence type="predicted"/>
<dbReference type="SUPFAM" id="SSF48452">
    <property type="entry name" value="TPR-like"/>
    <property type="match status" value="2"/>
</dbReference>
<dbReference type="Pfam" id="PF13181">
    <property type="entry name" value="TPR_8"/>
    <property type="match status" value="1"/>
</dbReference>
<keyword evidence="2" id="KW-1133">Transmembrane helix</keyword>
<dbReference type="SMART" id="SM00028">
    <property type="entry name" value="TPR"/>
    <property type="match status" value="3"/>
</dbReference>
<dbReference type="InterPro" id="IPR011990">
    <property type="entry name" value="TPR-like_helical_dom_sf"/>
</dbReference>
<evidence type="ECO:0000313" key="3">
    <source>
        <dbReference type="EMBL" id="MFC3756809.1"/>
    </source>
</evidence>
<evidence type="ECO:0008006" key="5">
    <source>
        <dbReference type="Google" id="ProtNLM"/>
    </source>
</evidence>
<organism evidence="3 4">
    <name type="scientific">Chryseobacterium tructae</name>
    <dbReference type="NCBI Taxonomy" id="1037380"/>
    <lineage>
        <taxon>Bacteria</taxon>
        <taxon>Pseudomonadati</taxon>
        <taxon>Bacteroidota</taxon>
        <taxon>Flavobacteriia</taxon>
        <taxon>Flavobacteriales</taxon>
        <taxon>Weeksellaceae</taxon>
        <taxon>Chryseobacterium group</taxon>
        <taxon>Chryseobacterium</taxon>
    </lineage>
</organism>
<accession>A0ABV7XX78</accession>
<sequence>MSKEIGHKKGMLISLVSLAVTYINKNDTHKCLKAVGEGIILAEQLKDYVNYTQLLDCKGQALLQAGNYSDSRTYFSKALKMSDMIRDKDSMNALRSMTFNALVLYSRALDKEFKTAAYKDSILFFGKQSYNAAIQISEKILQRKFIAGQSALLLGNIYMEEGNATYGDKYFNIGEKLFMNYHDKRPLASYYNDIGVIKFKNGYDDQALEYYNKALDLAQKFNAPEVNIAIFENLVKYYKKKGDTKKELYYLERSKVLTDSLSGIHKKALVMQGKEDIKLISKQKKSGVGFLPLFLILSIVLICAIFFYIYRKNKAKSSIGKFDAIEDYGKKQIDEDQIALLLMLAKSNDKQFLIMFQEIFTDLHKELLKFPELTSADLEMCAYLKLNIQTKEIATYKKVSIGAVDNRKYRIRKKLNLLPETDLYKWINTINSKDQ</sequence>
<dbReference type="InterPro" id="IPR019734">
    <property type="entry name" value="TPR_rpt"/>
</dbReference>
<dbReference type="InterPro" id="IPR016032">
    <property type="entry name" value="Sig_transdc_resp-reg_C-effctor"/>
</dbReference>
<evidence type="ECO:0000256" key="2">
    <source>
        <dbReference type="SAM" id="Phobius"/>
    </source>
</evidence>
<dbReference type="EMBL" id="JBHRYO010000002">
    <property type="protein sequence ID" value="MFC3756809.1"/>
    <property type="molecule type" value="Genomic_DNA"/>
</dbReference>
<dbReference type="RefSeq" id="WP_290297546.1">
    <property type="nucleotide sequence ID" value="NZ_JAUFQR010000001.1"/>
</dbReference>
<keyword evidence="2" id="KW-0812">Transmembrane</keyword>